<keyword evidence="6 7" id="KW-0472">Membrane</keyword>
<evidence type="ECO:0000256" key="1">
    <source>
        <dbReference type="ARBA" id="ARBA00004429"/>
    </source>
</evidence>
<proteinExistence type="inferred from homology"/>
<comment type="subunit">
    <text evidence="7">The complex comprises the extracytoplasmic solute receptor protein and the two transmembrane proteins.</text>
</comment>
<dbReference type="Pfam" id="PF06808">
    <property type="entry name" value="DctM"/>
    <property type="match status" value="1"/>
</dbReference>
<comment type="caution">
    <text evidence="7">Lacks conserved residue(s) required for the propagation of feature annotation.</text>
</comment>
<evidence type="ECO:0000256" key="7">
    <source>
        <dbReference type="RuleBase" id="RU369079"/>
    </source>
</evidence>
<name>A0A3A3FS91_9BURK</name>
<feature type="transmembrane region" description="Helical" evidence="7">
    <location>
        <begin position="321"/>
        <end position="350"/>
    </location>
</feature>
<dbReference type="PANTHER" id="PTHR33362">
    <property type="entry name" value="SIALIC ACID TRAP TRANSPORTER PERMEASE PROTEIN SIAT-RELATED"/>
    <property type="match status" value="1"/>
</dbReference>
<dbReference type="PIRSF" id="PIRSF006066">
    <property type="entry name" value="HI0050"/>
    <property type="match status" value="1"/>
</dbReference>
<comment type="caution">
    <text evidence="9">The sequence shown here is derived from an EMBL/GenBank/DDBJ whole genome shotgun (WGS) entry which is preliminary data.</text>
</comment>
<feature type="domain" description="TRAP C4-dicarboxylate transport system permease DctM subunit" evidence="8">
    <location>
        <begin position="11"/>
        <end position="426"/>
    </location>
</feature>
<dbReference type="InterPro" id="IPR004681">
    <property type="entry name" value="TRAP_DctM"/>
</dbReference>
<organism evidence="9 10">
    <name type="scientific">Noviherbaspirillum saxi</name>
    <dbReference type="NCBI Taxonomy" id="2320863"/>
    <lineage>
        <taxon>Bacteria</taxon>
        <taxon>Pseudomonadati</taxon>
        <taxon>Pseudomonadota</taxon>
        <taxon>Betaproteobacteria</taxon>
        <taxon>Burkholderiales</taxon>
        <taxon>Oxalobacteraceae</taxon>
        <taxon>Noviherbaspirillum</taxon>
    </lineage>
</organism>
<evidence type="ECO:0000256" key="5">
    <source>
        <dbReference type="ARBA" id="ARBA00022989"/>
    </source>
</evidence>
<feature type="transmembrane region" description="Helical" evidence="7">
    <location>
        <begin position="141"/>
        <end position="165"/>
    </location>
</feature>
<dbReference type="OrthoDB" id="9796052at2"/>
<dbReference type="RefSeq" id="WP_119768592.1">
    <property type="nucleotide sequence ID" value="NZ_QYUO01000001.1"/>
</dbReference>
<feature type="transmembrane region" description="Helical" evidence="7">
    <location>
        <begin position="60"/>
        <end position="85"/>
    </location>
</feature>
<feature type="transmembrane region" description="Helical" evidence="7">
    <location>
        <begin position="362"/>
        <end position="382"/>
    </location>
</feature>
<accession>A0A3A3FS91</accession>
<comment type="similarity">
    <text evidence="7">Belongs to the TRAP transporter large permease family.</text>
</comment>
<dbReference type="PANTHER" id="PTHR33362:SF5">
    <property type="entry name" value="C4-DICARBOXYLATE TRAP TRANSPORTER LARGE PERMEASE PROTEIN DCTM"/>
    <property type="match status" value="1"/>
</dbReference>
<feature type="transmembrane region" description="Helical" evidence="7">
    <location>
        <begin position="279"/>
        <end position="301"/>
    </location>
</feature>
<evidence type="ECO:0000256" key="6">
    <source>
        <dbReference type="ARBA" id="ARBA00023136"/>
    </source>
</evidence>
<dbReference type="NCBIfam" id="TIGR00786">
    <property type="entry name" value="dctM"/>
    <property type="match status" value="1"/>
</dbReference>
<feature type="transmembrane region" description="Helical" evidence="7">
    <location>
        <begin position="177"/>
        <end position="201"/>
    </location>
</feature>
<feature type="transmembrane region" description="Helical" evidence="7">
    <location>
        <begin position="6"/>
        <end position="39"/>
    </location>
</feature>
<evidence type="ECO:0000259" key="8">
    <source>
        <dbReference type="Pfam" id="PF06808"/>
    </source>
</evidence>
<evidence type="ECO:0000256" key="4">
    <source>
        <dbReference type="ARBA" id="ARBA00022692"/>
    </source>
</evidence>
<dbReference type="InterPro" id="IPR010656">
    <property type="entry name" value="DctM"/>
</dbReference>
<feature type="transmembrane region" description="Helical" evidence="7">
    <location>
        <begin position="222"/>
        <end position="243"/>
    </location>
</feature>
<keyword evidence="7" id="KW-0813">Transport</keyword>
<dbReference type="Proteomes" id="UP000265955">
    <property type="component" value="Unassembled WGS sequence"/>
</dbReference>
<comment type="function">
    <text evidence="7">Part of the tripartite ATP-independent periplasmic (TRAP) transport system.</text>
</comment>
<feature type="transmembrane region" description="Helical" evidence="7">
    <location>
        <begin position="249"/>
        <end position="267"/>
    </location>
</feature>
<dbReference type="EMBL" id="QYUO01000001">
    <property type="protein sequence ID" value="RJF98643.1"/>
    <property type="molecule type" value="Genomic_DNA"/>
</dbReference>
<keyword evidence="3 7" id="KW-0997">Cell inner membrane</keyword>
<evidence type="ECO:0000256" key="3">
    <source>
        <dbReference type="ARBA" id="ARBA00022519"/>
    </source>
</evidence>
<reference evidence="10" key="1">
    <citation type="submission" date="2018-09" db="EMBL/GenBank/DDBJ databases">
        <authorList>
            <person name="Zhu H."/>
        </authorList>
    </citation>
    <scope>NUCLEOTIDE SEQUENCE [LARGE SCALE GENOMIC DNA]</scope>
    <source>
        <strain evidence="10">K1R23-30</strain>
    </source>
</reference>
<keyword evidence="4 7" id="KW-0812">Transmembrane</keyword>
<sequence length="436" mass="46798">MSNFEIGMWGIGVLFVLLLLRMPIAISLALVSVGGMAAIRGANAALGSLGTLPYDFAANWTLSAVPMFLLMGAFAFHSGMTASVYKVCRMWFWWVPGGLAVATNWASTAFGAVSGSSVAVTAVMSKIAIPEMLKYRYDKSLATSVVAASGTIDALIPPSIAFIIYSWYAEVPVTDLFMAGVVPGLLTAVLYTVMIVTRCTLNPSLGPRGEKDFTAAERRAANFDAWPLPVLFIGIFGTLYSGVMTSTEAAAGSAMLACLIAIVRGEMTWKVLRESLSESALTTASLFFIVIGAALFTRFMAVSGLPHELGKLITSWQPSVTTFMLIVTGTYIVLGMFLEGIGIMMLTLPILVPICRTLGLDLVWLGVVVVKLILLGLMHPPIGIQAFVVKGVVRDSVPLTTIFRGLLWFLGIELIILALLIIFPEISLWLPRLVRG</sequence>
<gene>
    <name evidence="9" type="ORF">D3871_09080</name>
</gene>
<evidence type="ECO:0000313" key="10">
    <source>
        <dbReference type="Proteomes" id="UP000265955"/>
    </source>
</evidence>
<dbReference type="GO" id="GO:0022857">
    <property type="term" value="F:transmembrane transporter activity"/>
    <property type="evidence" value="ECO:0007669"/>
    <property type="project" value="UniProtKB-UniRule"/>
</dbReference>
<comment type="subcellular location">
    <subcellularLocation>
        <location evidence="1 7">Cell inner membrane</location>
        <topology evidence="1 7">Multi-pass membrane protein</topology>
    </subcellularLocation>
</comment>
<evidence type="ECO:0000313" key="9">
    <source>
        <dbReference type="EMBL" id="RJF98643.1"/>
    </source>
</evidence>
<dbReference type="AlphaFoldDB" id="A0A3A3FS91"/>
<evidence type="ECO:0000256" key="2">
    <source>
        <dbReference type="ARBA" id="ARBA00022475"/>
    </source>
</evidence>
<feature type="transmembrane region" description="Helical" evidence="7">
    <location>
        <begin position="402"/>
        <end position="423"/>
    </location>
</feature>
<keyword evidence="2" id="KW-1003">Cell membrane</keyword>
<dbReference type="GO" id="GO:0005886">
    <property type="term" value="C:plasma membrane"/>
    <property type="evidence" value="ECO:0007669"/>
    <property type="project" value="UniProtKB-SubCell"/>
</dbReference>
<keyword evidence="10" id="KW-1185">Reference proteome</keyword>
<keyword evidence="5 7" id="KW-1133">Transmembrane helix</keyword>
<protein>
    <recommendedName>
        <fullName evidence="7">TRAP transporter large permease protein</fullName>
    </recommendedName>
</protein>